<evidence type="ECO:0000313" key="8">
    <source>
        <dbReference type="EMBL" id="BBT15796.1"/>
    </source>
</evidence>
<evidence type="ECO:0000259" key="7">
    <source>
        <dbReference type="PROSITE" id="PS50860"/>
    </source>
</evidence>
<dbReference type="STRING" id="319939.SAMN05216263_103242"/>
<dbReference type="SMART" id="SM00863">
    <property type="entry name" value="tRNA_SAD"/>
    <property type="match status" value="1"/>
</dbReference>
<gene>
    <name evidence="9" type="ORF">GO594_00180</name>
    <name evidence="8" type="ORF">WP8S17C03_18450</name>
</gene>
<accession>A0A1I0T918</accession>
<dbReference type="Gene3D" id="3.30.980.10">
    <property type="entry name" value="Threonyl-trna Synthetase, Chain A, domain 2"/>
    <property type="match status" value="1"/>
</dbReference>
<dbReference type="InterPro" id="IPR018164">
    <property type="entry name" value="Ala-tRNA-synth_IIc_N"/>
</dbReference>
<dbReference type="GO" id="GO:0005524">
    <property type="term" value="F:ATP binding"/>
    <property type="evidence" value="ECO:0007669"/>
    <property type="project" value="InterPro"/>
</dbReference>
<feature type="domain" description="Alanyl-transfer RNA synthetases family profile" evidence="7">
    <location>
        <begin position="1"/>
        <end position="242"/>
    </location>
</feature>
<organism evidence="9 10">
    <name type="scientific">Metapseudomonas otitidis</name>
    <dbReference type="NCBI Taxonomy" id="319939"/>
    <lineage>
        <taxon>Bacteria</taxon>
        <taxon>Pseudomonadati</taxon>
        <taxon>Pseudomonadota</taxon>
        <taxon>Gammaproteobacteria</taxon>
        <taxon>Pseudomonadales</taxon>
        <taxon>Pseudomonadaceae</taxon>
        <taxon>Metapseudomonas</taxon>
    </lineage>
</organism>
<dbReference type="SUPFAM" id="SSF50447">
    <property type="entry name" value="Translation proteins"/>
    <property type="match status" value="1"/>
</dbReference>
<dbReference type="PANTHER" id="PTHR43462">
    <property type="entry name" value="ALANYL-TRNA EDITING PROTEIN"/>
    <property type="match status" value="1"/>
</dbReference>
<dbReference type="GO" id="GO:0006419">
    <property type="term" value="P:alanyl-tRNA aminoacylation"/>
    <property type="evidence" value="ECO:0007669"/>
    <property type="project" value="InterPro"/>
</dbReference>
<dbReference type="Proteomes" id="UP000515591">
    <property type="component" value="Chromosome"/>
</dbReference>
<dbReference type="GO" id="GO:0005737">
    <property type="term" value="C:cytoplasm"/>
    <property type="evidence" value="ECO:0007669"/>
    <property type="project" value="UniProtKB-SubCell"/>
</dbReference>
<dbReference type="GO" id="GO:0002161">
    <property type="term" value="F:aminoacyl-tRNA deacylase activity"/>
    <property type="evidence" value="ECO:0007669"/>
    <property type="project" value="UniProtKB-ARBA"/>
</dbReference>
<dbReference type="SUPFAM" id="SSF55186">
    <property type="entry name" value="ThrRS/AlaRS common domain"/>
    <property type="match status" value="1"/>
</dbReference>
<dbReference type="Proteomes" id="UP000461288">
    <property type="component" value="Unassembled WGS sequence"/>
</dbReference>
<evidence type="ECO:0000256" key="2">
    <source>
        <dbReference type="ARBA" id="ARBA00004496"/>
    </source>
</evidence>
<keyword evidence="8" id="KW-0378">Hydrolase</keyword>
<evidence type="ECO:0000256" key="6">
    <source>
        <dbReference type="ARBA" id="ARBA00032577"/>
    </source>
</evidence>
<dbReference type="Pfam" id="PF01411">
    <property type="entry name" value="tRNA-synt_2c"/>
    <property type="match status" value="1"/>
</dbReference>
<evidence type="ECO:0000256" key="5">
    <source>
        <dbReference type="ARBA" id="ARBA00022833"/>
    </source>
</evidence>
<keyword evidence="4" id="KW-0479">Metal-binding</keyword>
<evidence type="ECO:0000256" key="4">
    <source>
        <dbReference type="ARBA" id="ARBA00022723"/>
    </source>
</evidence>
<evidence type="ECO:0000313" key="9">
    <source>
        <dbReference type="EMBL" id="MWK54387.1"/>
    </source>
</evidence>
<name>A0A1I0T918_9GAMM</name>
<dbReference type="Pfam" id="PF07973">
    <property type="entry name" value="tRNA_SAD"/>
    <property type="match status" value="1"/>
</dbReference>
<dbReference type="InterPro" id="IPR012947">
    <property type="entry name" value="tRNA_SAD"/>
</dbReference>
<evidence type="ECO:0000256" key="3">
    <source>
        <dbReference type="ARBA" id="ARBA00017959"/>
    </source>
</evidence>
<dbReference type="EMBL" id="AP022213">
    <property type="protein sequence ID" value="BBT15796.1"/>
    <property type="molecule type" value="Genomic_DNA"/>
</dbReference>
<comment type="subcellular location">
    <subcellularLocation>
        <location evidence="2">Cytoplasm</location>
    </subcellularLocation>
</comment>
<sequence length="242" mass="26685">MSVFTLHTHALFDEAPYQRTFTARVLAVSEQGVALDQTLFYPTGGGQPGDQGHFLLPDGSVATVIGTQRDPLLKSIIWHQLEEGAPVVTTGMELQGCLDWERRYQHMRMHTCLHLLCSIIDAPVTGCSIGAEKGRLDFDLPESTLDKEVITQSLNELVNGALDVRVHMLPSSDYQTVLEMTRTQAVAPPVMQGMVRVVDIPGVDIQPCGGTHVKNTAEVGQVVCDKIEKKSRHNRRVTLRFA</sequence>
<dbReference type="GO" id="GO:0046872">
    <property type="term" value="F:metal ion binding"/>
    <property type="evidence" value="ECO:0007669"/>
    <property type="project" value="UniProtKB-KW"/>
</dbReference>
<reference evidence="9 10" key="2">
    <citation type="submission" date="2019-12" db="EMBL/GenBank/DDBJ databases">
        <title>Draft genome sequence of Pseudomonas otitidis recovered from a chicken carcass.</title>
        <authorList>
            <person name="Vieira T.R."/>
            <person name="Oliviera E.F.C."/>
            <person name="Silva N.M.V."/>
            <person name="Sambrano G.E."/>
            <person name="Cibulski S.P."/>
            <person name="Cardoso M.R.I."/>
        </authorList>
    </citation>
    <scope>NUCLEOTIDE SEQUENCE [LARGE SCALE GENOMIC DNA]</scope>
    <source>
        <strain evidence="9 10">25_K</strain>
    </source>
</reference>
<dbReference type="InterPro" id="IPR018165">
    <property type="entry name" value="Ala-tRNA-synth_IIc_core"/>
</dbReference>
<dbReference type="InterPro" id="IPR018163">
    <property type="entry name" value="Thr/Ala-tRNA-synth_IIc_edit"/>
</dbReference>
<dbReference type="EMBL" id="WTFN01000001">
    <property type="protein sequence ID" value="MWK54387.1"/>
    <property type="molecule type" value="Genomic_DNA"/>
</dbReference>
<evidence type="ECO:0000313" key="11">
    <source>
        <dbReference type="Proteomes" id="UP000515591"/>
    </source>
</evidence>
<comment type="cofactor">
    <cofactor evidence="1">
        <name>Zn(2+)</name>
        <dbReference type="ChEBI" id="CHEBI:29105"/>
    </cofactor>
</comment>
<dbReference type="Gene3D" id="2.40.30.130">
    <property type="match status" value="1"/>
</dbReference>
<dbReference type="GO" id="GO:0003676">
    <property type="term" value="F:nucleic acid binding"/>
    <property type="evidence" value="ECO:0007669"/>
    <property type="project" value="InterPro"/>
</dbReference>
<protein>
    <recommendedName>
        <fullName evidence="3">Alanine--tRNA ligase</fullName>
    </recommendedName>
    <alternativeName>
        <fullName evidence="6">Alanyl-tRNA synthetase</fullName>
    </alternativeName>
</protein>
<dbReference type="AlphaFoldDB" id="A0A1I0T918"/>
<reference evidence="8 11" key="1">
    <citation type="submission" date="2019-12" db="EMBL/GenBank/DDBJ databases">
        <title>complete genome sequences of Pseudomonas otitidis str. WP8-S17-CRE-03 isolated from wastewater treatment plant effluent.</title>
        <authorList>
            <person name="Sekizuka T."/>
            <person name="Itokawa K."/>
            <person name="Yatsu K."/>
            <person name="Inamine Y."/>
            <person name="Kuroda M."/>
        </authorList>
    </citation>
    <scope>NUCLEOTIDE SEQUENCE [LARGE SCALE GENOMIC DNA]</scope>
    <source>
        <strain evidence="8 11">WP8-S17-CRE-03</strain>
    </source>
</reference>
<dbReference type="PANTHER" id="PTHR43462:SF1">
    <property type="entry name" value="ALANYL-TRNA EDITING PROTEIN AARSD1"/>
    <property type="match status" value="1"/>
</dbReference>
<dbReference type="GO" id="GO:0004813">
    <property type="term" value="F:alanine-tRNA ligase activity"/>
    <property type="evidence" value="ECO:0007669"/>
    <property type="project" value="InterPro"/>
</dbReference>
<dbReference type="InterPro" id="IPR051335">
    <property type="entry name" value="Alanyl-tRNA_Editing_Enzymes"/>
</dbReference>
<dbReference type="PROSITE" id="PS50860">
    <property type="entry name" value="AA_TRNA_LIGASE_II_ALA"/>
    <property type="match status" value="1"/>
</dbReference>
<evidence type="ECO:0000256" key="1">
    <source>
        <dbReference type="ARBA" id="ARBA00001947"/>
    </source>
</evidence>
<proteinExistence type="predicted"/>
<dbReference type="InterPro" id="IPR009000">
    <property type="entry name" value="Transl_B-barrel_sf"/>
</dbReference>
<keyword evidence="5" id="KW-0862">Zinc</keyword>
<dbReference type="RefSeq" id="WP_044408503.1">
    <property type="nucleotide sequence ID" value="NZ_AP022213.1"/>
</dbReference>
<evidence type="ECO:0000313" key="10">
    <source>
        <dbReference type="Proteomes" id="UP000461288"/>
    </source>
</evidence>